<name>A0A6P8FKE6_CLUHA</name>
<keyword evidence="6 11" id="KW-0175">Coiled coil</keyword>
<keyword evidence="7" id="KW-0206">Cytoskeleton</keyword>
<feature type="region of interest" description="Disordered" evidence="12">
    <location>
        <begin position="368"/>
        <end position="403"/>
    </location>
</feature>
<sequence>MSSDEGEPNSPALPMDSDRGSSVSSELQDEYEELLRHAVVTPKFEPSTPSQLLQMSQLSGTGHNSHLMVGRRSQCTEEDSGRHSDRGVTSTRATPLDQDSSHVQASEDVEMLGRSRESVSDRPQTASEASGRSSLDAVVTLETEVSVSEENMTRMENLLDMWGDNLKTNVMMELRKWKLGFAEQHKLVLRKEKEKHAADMAAVNAEMDGLKDLLNTFEISSQRKDEVIKNLSYALDRQRERLEMMRSFQQWRMRHADLREEAQGVKMAAQHYQLQLKKKVWAAWHSLVSSRWKERVEGACRTRAEEVCMKLSNDYEAKLAENVEALQKAQAEIQKLHLERDRYEDSMKKAFMRGVCALNLEALSIFHGGEGRPQEHDAPPPRDDPSFGSLGGLQPRPASSFSEGGFAMETQAANLAPSRSEMDRMSPGPGPFLSHMGPGSSMALLRTDAFPAPSISTSGTCAMPLGGSVTSHRQASGRAGPSGPQRPSRTVTARVTGRADTTRVLVPSSLQVTPAGQTLSNVVVERHHPTTQFTVGQTTAAKYPRSIHQVQALPGSRSSRDVRAHSSSHIHTVKVVE</sequence>
<dbReference type="GeneID" id="105901258"/>
<evidence type="ECO:0000313" key="14">
    <source>
        <dbReference type="RefSeq" id="XP_031426527.1"/>
    </source>
</evidence>
<comment type="function">
    <text evidence="10">Essential for the assembly of the distal half of centrioles, required for centriole elongation. Acts as a negative regulator of centriole elongation.</text>
</comment>
<reference evidence="14 15" key="1">
    <citation type="submission" date="2025-04" db="UniProtKB">
        <authorList>
            <consortium name="RefSeq"/>
        </authorList>
    </citation>
    <scope>IDENTIFICATION</scope>
</reference>
<gene>
    <name evidence="14 15 16" type="primary">poc5</name>
</gene>
<evidence type="ECO:0000313" key="13">
    <source>
        <dbReference type="Proteomes" id="UP000515152"/>
    </source>
</evidence>
<feature type="region of interest" description="Disordered" evidence="12">
    <location>
        <begin position="468"/>
        <end position="489"/>
    </location>
</feature>
<evidence type="ECO:0000256" key="7">
    <source>
        <dbReference type="ARBA" id="ARBA00023212"/>
    </source>
</evidence>
<feature type="compositionally biased region" description="Basic and acidic residues" evidence="12">
    <location>
        <begin position="369"/>
        <end position="385"/>
    </location>
</feature>
<evidence type="ECO:0000313" key="15">
    <source>
        <dbReference type="RefSeq" id="XP_031426528.1"/>
    </source>
</evidence>
<dbReference type="PANTHER" id="PTHR28618">
    <property type="entry name" value="CENTROSOMAL PROTEIN POC5"/>
    <property type="match status" value="1"/>
</dbReference>
<feature type="region of interest" description="Disordered" evidence="12">
    <location>
        <begin position="553"/>
        <end position="577"/>
    </location>
</feature>
<dbReference type="Proteomes" id="UP000515152">
    <property type="component" value="Chromosome 7"/>
</dbReference>
<dbReference type="GeneTree" id="ENSGT00940000164571"/>
<dbReference type="GO" id="GO:0005814">
    <property type="term" value="C:centriole"/>
    <property type="evidence" value="ECO:0007669"/>
    <property type="project" value="UniProtKB-SubCell"/>
</dbReference>
<dbReference type="GO" id="GO:0007632">
    <property type="term" value="P:visual behavior"/>
    <property type="evidence" value="ECO:0007669"/>
    <property type="project" value="Ensembl"/>
</dbReference>
<evidence type="ECO:0000256" key="4">
    <source>
        <dbReference type="ARBA" id="ARBA00022490"/>
    </source>
</evidence>
<evidence type="ECO:0000256" key="2">
    <source>
        <dbReference type="ARBA" id="ARBA00010411"/>
    </source>
</evidence>
<feature type="compositionally biased region" description="Polar residues" evidence="12">
    <location>
        <begin position="47"/>
        <end position="64"/>
    </location>
</feature>
<evidence type="ECO:0000256" key="8">
    <source>
        <dbReference type="ARBA" id="ARBA00023306"/>
    </source>
</evidence>
<keyword evidence="8" id="KW-0131">Cell cycle</keyword>
<feature type="compositionally biased region" description="Basic and acidic residues" evidence="12">
    <location>
        <begin position="111"/>
        <end position="120"/>
    </location>
</feature>
<evidence type="ECO:0000256" key="6">
    <source>
        <dbReference type="ARBA" id="ARBA00023054"/>
    </source>
</evidence>
<evidence type="ECO:0000256" key="10">
    <source>
        <dbReference type="ARBA" id="ARBA00049959"/>
    </source>
</evidence>
<keyword evidence="4" id="KW-0963">Cytoplasm</keyword>
<evidence type="ECO:0000256" key="12">
    <source>
        <dbReference type="SAM" id="MobiDB-lite"/>
    </source>
</evidence>
<organism evidence="13 16">
    <name type="scientific">Clupea harengus</name>
    <name type="common">Atlantic herring</name>
    <dbReference type="NCBI Taxonomy" id="7950"/>
    <lineage>
        <taxon>Eukaryota</taxon>
        <taxon>Metazoa</taxon>
        <taxon>Chordata</taxon>
        <taxon>Craniata</taxon>
        <taxon>Vertebrata</taxon>
        <taxon>Euteleostomi</taxon>
        <taxon>Actinopterygii</taxon>
        <taxon>Neopterygii</taxon>
        <taxon>Teleostei</taxon>
        <taxon>Clupei</taxon>
        <taxon>Clupeiformes</taxon>
        <taxon>Clupeoidei</taxon>
        <taxon>Clupeidae</taxon>
        <taxon>Clupea</taxon>
    </lineage>
</organism>
<evidence type="ECO:0000256" key="11">
    <source>
        <dbReference type="SAM" id="Coils"/>
    </source>
</evidence>
<accession>A0A6P8FKE6</accession>
<proteinExistence type="inferred from homology"/>
<dbReference type="AlphaFoldDB" id="A0A6P8FKE6"/>
<dbReference type="RefSeq" id="XP_031426528.1">
    <property type="nucleotide sequence ID" value="XM_031570668.2"/>
</dbReference>
<dbReference type="GO" id="GO:0032391">
    <property type="term" value="C:photoreceptor connecting cilium"/>
    <property type="evidence" value="ECO:0007669"/>
    <property type="project" value="Ensembl"/>
</dbReference>
<evidence type="ECO:0000256" key="5">
    <source>
        <dbReference type="ARBA" id="ARBA00022737"/>
    </source>
</evidence>
<dbReference type="RefSeq" id="XP_031426529.1">
    <property type="nucleotide sequence ID" value="XM_031570669.2"/>
</dbReference>
<dbReference type="GO" id="GO:0042462">
    <property type="term" value="P:eye photoreceptor cell development"/>
    <property type="evidence" value="ECO:0007669"/>
    <property type="project" value="Ensembl"/>
</dbReference>
<feature type="coiled-coil region" evidence="11">
    <location>
        <begin position="312"/>
        <end position="346"/>
    </location>
</feature>
<keyword evidence="13" id="KW-1185">Reference proteome</keyword>
<dbReference type="OrthoDB" id="10064898at2759"/>
<protein>
    <recommendedName>
        <fullName evidence="3">Centrosomal protein POC5</fullName>
    </recommendedName>
    <alternativeName>
        <fullName evidence="9">Protein of centriole 5</fullName>
    </alternativeName>
</protein>
<comment type="subcellular location">
    <subcellularLocation>
        <location evidence="1">Cytoplasm</location>
        <location evidence="1">Cytoskeleton</location>
        <location evidence="1">Microtubule organizing center</location>
        <location evidence="1">Centrosome</location>
        <location evidence="1">Centriole</location>
    </subcellularLocation>
</comment>
<comment type="similarity">
    <text evidence="2">Belongs to the POC5 family.</text>
</comment>
<keyword evidence="5" id="KW-0677">Repeat</keyword>
<feature type="compositionally biased region" description="Polar residues" evidence="12">
    <location>
        <begin position="121"/>
        <end position="133"/>
    </location>
</feature>
<dbReference type="InterPro" id="IPR033351">
    <property type="entry name" value="POC5"/>
</dbReference>
<evidence type="ECO:0000256" key="3">
    <source>
        <dbReference type="ARBA" id="ARBA00014910"/>
    </source>
</evidence>
<evidence type="ECO:0000256" key="1">
    <source>
        <dbReference type="ARBA" id="ARBA00004114"/>
    </source>
</evidence>
<evidence type="ECO:0000256" key="9">
    <source>
        <dbReference type="ARBA" id="ARBA00031694"/>
    </source>
</evidence>
<feature type="region of interest" description="Disordered" evidence="12">
    <location>
        <begin position="1"/>
        <end position="135"/>
    </location>
</feature>
<dbReference type="KEGG" id="char:105901258"/>
<dbReference type="RefSeq" id="XP_031426527.1">
    <property type="nucleotide sequence ID" value="XM_031570667.2"/>
</dbReference>
<dbReference type="PANTHER" id="PTHR28618:SF1">
    <property type="entry name" value="CENTROSOMAL PROTEIN POC5"/>
    <property type="match status" value="1"/>
</dbReference>
<feature type="compositionally biased region" description="Basic residues" evidence="12">
    <location>
        <begin position="566"/>
        <end position="577"/>
    </location>
</feature>
<feature type="compositionally biased region" description="Polar residues" evidence="12">
    <location>
        <begin position="87"/>
        <end position="104"/>
    </location>
</feature>
<evidence type="ECO:0000313" key="16">
    <source>
        <dbReference type="RefSeq" id="XP_031426529.1"/>
    </source>
</evidence>
<dbReference type="CTD" id="134359"/>